<reference evidence="2" key="1">
    <citation type="submission" date="2021-06" db="EMBL/GenBank/DDBJ databases">
        <authorList>
            <person name="Kallberg Y."/>
            <person name="Tangrot J."/>
            <person name="Rosling A."/>
        </authorList>
    </citation>
    <scope>NUCLEOTIDE SEQUENCE</scope>
    <source>
        <strain evidence="2">FL130A</strain>
    </source>
</reference>
<feature type="non-terminal residue" evidence="2">
    <location>
        <position position="45"/>
    </location>
</feature>
<gene>
    <name evidence="2" type="ORF">ALEPTO_LOCUS12988</name>
</gene>
<evidence type="ECO:0000256" key="1">
    <source>
        <dbReference type="SAM" id="MobiDB-lite"/>
    </source>
</evidence>
<dbReference type="AlphaFoldDB" id="A0A9N9ILB5"/>
<keyword evidence="3" id="KW-1185">Reference proteome</keyword>
<organism evidence="2 3">
    <name type="scientific">Ambispora leptoticha</name>
    <dbReference type="NCBI Taxonomy" id="144679"/>
    <lineage>
        <taxon>Eukaryota</taxon>
        <taxon>Fungi</taxon>
        <taxon>Fungi incertae sedis</taxon>
        <taxon>Mucoromycota</taxon>
        <taxon>Glomeromycotina</taxon>
        <taxon>Glomeromycetes</taxon>
        <taxon>Archaeosporales</taxon>
        <taxon>Ambisporaceae</taxon>
        <taxon>Ambispora</taxon>
    </lineage>
</organism>
<feature type="compositionally biased region" description="Polar residues" evidence="1">
    <location>
        <begin position="36"/>
        <end position="45"/>
    </location>
</feature>
<dbReference type="Proteomes" id="UP000789508">
    <property type="component" value="Unassembled WGS sequence"/>
</dbReference>
<feature type="region of interest" description="Disordered" evidence="1">
    <location>
        <begin position="23"/>
        <end position="45"/>
    </location>
</feature>
<name>A0A9N9ILB5_9GLOM</name>
<evidence type="ECO:0000313" key="2">
    <source>
        <dbReference type="EMBL" id="CAG8742114.1"/>
    </source>
</evidence>
<protein>
    <submittedName>
        <fullName evidence="2">10026_t:CDS:1</fullName>
    </submittedName>
</protein>
<dbReference type="EMBL" id="CAJVPS010035845">
    <property type="protein sequence ID" value="CAG8742114.1"/>
    <property type="molecule type" value="Genomic_DNA"/>
</dbReference>
<sequence>MNNSSLYFPNDKKRLDALDNRQLEIDIDQPPPYEVASSSRTQQSS</sequence>
<proteinExistence type="predicted"/>
<accession>A0A9N9ILB5</accession>
<comment type="caution">
    <text evidence="2">The sequence shown here is derived from an EMBL/GenBank/DDBJ whole genome shotgun (WGS) entry which is preliminary data.</text>
</comment>
<evidence type="ECO:0000313" key="3">
    <source>
        <dbReference type="Proteomes" id="UP000789508"/>
    </source>
</evidence>